<dbReference type="GO" id="GO:0008270">
    <property type="term" value="F:zinc ion binding"/>
    <property type="evidence" value="ECO:0007669"/>
    <property type="project" value="UniProtKB-KW"/>
</dbReference>
<accession>A0A8K0W4V1</accession>
<evidence type="ECO:0000256" key="4">
    <source>
        <dbReference type="ARBA" id="ARBA00023163"/>
    </source>
</evidence>
<evidence type="ECO:0000313" key="10">
    <source>
        <dbReference type="EMBL" id="KAH7095273.1"/>
    </source>
</evidence>
<feature type="compositionally biased region" description="Low complexity" evidence="7">
    <location>
        <begin position="181"/>
        <end position="217"/>
    </location>
</feature>
<comment type="caution">
    <text evidence="10">The sequence shown here is derived from an EMBL/GenBank/DDBJ whole genome shotgun (WGS) entry which is preliminary data.</text>
</comment>
<keyword evidence="6" id="KW-0863">Zinc-finger</keyword>
<dbReference type="GO" id="GO:0006351">
    <property type="term" value="P:DNA-templated transcription"/>
    <property type="evidence" value="ECO:0007669"/>
    <property type="project" value="InterPro"/>
</dbReference>
<evidence type="ECO:0000259" key="9">
    <source>
        <dbReference type="PROSITE" id="PS50157"/>
    </source>
</evidence>
<evidence type="ECO:0008006" key="12">
    <source>
        <dbReference type="Google" id="ProtNLM"/>
    </source>
</evidence>
<keyword evidence="5" id="KW-0539">Nucleus</keyword>
<dbReference type="PROSITE" id="PS50157">
    <property type="entry name" value="ZINC_FINGER_C2H2_2"/>
    <property type="match status" value="2"/>
</dbReference>
<feature type="region of interest" description="Disordered" evidence="7">
    <location>
        <begin position="139"/>
        <end position="227"/>
    </location>
</feature>
<dbReference type="Gene3D" id="4.10.240.10">
    <property type="entry name" value="Zn(2)-C6 fungal-type DNA-binding domain"/>
    <property type="match status" value="1"/>
</dbReference>
<dbReference type="InterPro" id="IPR007219">
    <property type="entry name" value="XnlR_reg_dom"/>
</dbReference>
<proteinExistence type="predicted"/>
<feature type="domain" description="C2H2-type" evidence="9">
    <location>
        <begin position="2"/>
        <end position="29"/>
    </location>
</feature>
<dbReference type="AlphaFoldDB" id="A0A8K0W4V1"/>
<dbReference type="Proteomes" id="UP000813461">
    <property type="component" value="Unassembled WGS sequence"/>
</dbReference>
<dbReference type="PROSITE" id="PS00463">
    <property type="entry name" value="ZN2_CY6_FUNGAL_1"/>
    <property type="match status" value="1"/>
</dbReference>
<dbReference type="GO" id="GO:0000981">
    <property type="term" value="F:DNA-binding transcription factor activity, RNA polymerase II-specific"/>
    <property type="evidence" value="ECO:0007669"/>
    <property type="project" value="InterPro"/>
</dbReference>
<feature type="domain" description="C2H2-type" evidence="9">
    <location>
        <begin position="56"/>
        <end position="83"/>
    </location>
</feature>
<dbReference type="Pfam" id="PF00172">
    <property type="entry name" value="Zn_clus"/>
    <property type="match status" value="1"/>
</dbReference>
<evidence type="ECO:0000256" key="6">
    <source>
        <dbReference type="PROSITE-ProRule" id="PRU00042"/>
    </source>
</evidence>
<feature type="domain" description="Zn(2)-C6 fungal-type" evidence="8">
    <location>
        <begin position="104"/>
        <end position="133"/>
    </location>
</feature>
<dbReference type="PANTHER" id="PTHR47660">
    <property type="entry name" value="TRANSCRIPTION FACTOR WITH C2H2 AND ZN(2)-CYS(6) DNA BINDING DOMAIN (EUROFUNG)-RELATED-RELATED"/>
    <property type="match status" value="1"/>
</dbReference>
<keyword evidence="3" id="KW-0805">Transcription regulation</keyword>
<dbReference type="InterPro" id="IPR036864">
    <property type="entry name" value="Zn2-C6_fun-type_DNA-bd_sf"/>
</dbReference>
<evidence type="ECO:0000256" key="2">
    <source>
        <dbReference type="ARBA" id="ARBA00022833"/>
    </source>
</evidence>
<protein>
    <recommendedName>
        <fullName evidence="12">Transcription factor Cmr1</fullName>
    </recommendedName>
</protein>
<keyword evidence="1" id="KW-0479">Metal-binding</keyword>
<evidence type="ECO:0000256" key="5">
    <source>
        <dbReference type="ARBA" id="ARBA00023242"/>
    </source>
</evidence>
<keyword evidence="4" id="KW-0804">Transcription</keyword>
<dbReference type="SUPFAM" id="SSF57701">
    <property type="entry name" value="Zn2/Cys6 DNA-binding domain"/>
    <property type="match status" value="1"/>
</dbReference>
<sequence length="1038" mass="115742">MVFCTYCGQSFTRDEHLERHILTRTAFRIQYIELGYFLCAHFADHLLRADTNVKPFKCFTCHMSFARRDLLQRHYTVHGRNQNNEEGLPPQGIIPKSAGRTPIACSNCAKTKTKCDKKFPCSRCEARNLKCTLRPNRRASKGVQRIGGPPEGVTGSGSSSEGSTTEAPNASGGNSPAHEAQTQQQSPQQLQQPQQFPLGQSPQHSQSQSPSTSVSHSRNPSISLPVQPIVNSAPEDKALQIPLSHTPPFFDQPPPSALPQAPTLLSPMPTPHDMNGFMTGTPISGYDDFVRAAREHSETGASPLFSMDPWNTMAMGATYDPMRIDPSLMMSMNMDMSMGPQQDSILGMIPEMSPQQTFGPVQTPLQQSPDMGESFSDLQIGSSASMFYQSNRHSSIADAGIPDLGAIIAAQDGWTVFRCTPSIPSSSCPRTARLNLERLELSLRNHEGWSGWTPAWDESDFQTSGQIQVAKLLEPTRDKLLAITQTFLHKALDIHKDGSNSSSSGESPGSMASGSNFVLLPPARVLEYFLRSYANCFERFYPTCARGVLDTNELMHHNNDKASSLLILMMIAQGAMNIPSVEARWLTGGFTEACRISIFDLIEKNIIMAGDPIVLRAALLFTVQAAWSGDKWQMDIAMGQRGMYFAMLRHSGILDTRTLATTTPHMNGNTTTESLWRDWMSQESRSRLIYSWVMVDQDLSLFHDTAPLFSVTEFGAPMPDSDRLWQAQTSEEWSEVFNQVHEFSNGFSSVGSGARPISLRDLFRLFLDDDIVIQDIQEVHLTPMHLRLLLHPLQTLVCQYCQLLSCFSDSVASRSRNRALTAASTRVRLEEVQSLLGRWFDLAKRYLKVNPVCPMMQANLVMFHLISMNAVTNFPEMERLARKQDFEVNYQQILWMHKKAMSDVQEAIIHAGQILRLVREMPRGIRPPWWPGAVYRATMVLWTDSLAHESVPGHQPGQFPPPNAVLAVDRLPSDHPMILRYMSRKEGVPTLTKRDGTPVLLDNAFSVLSHSIDVIDEGIATRFSDGIRNKLEKLARGG</sequence>
<dbReference type="EMBL" id="JAGMVJ010000001">
    <property type="protein sequence ID" value="KAH7095273.1"/>
    <property type="molecule type" value="Genomic_DNA"/>
</dbReference>
<name>A0A8K0W4V1_9PLEO</name>
<evidence type="ECO:0000256" key="7">
    <source>
        <dbReference type="SAM" id="MobiDB-lite"/>
    </source>
</evidence>
<reference evidence="10" key="1">
    <citation type="journal article" date="2021" name="Nat. Commun.">
        <title>Genetic determinants of endophytism in the Arabidopsis root mycobiome.</title>
        <authorList>
            <person name="Mesny F."/>
            <person name="Miyauchi S."/>
            <person name="Thiergart T."/>
            <person name="Pickel B."/>
            <person name="Atanasova L."/>
            <person name="Karlsson M."/>
            <person name="Huettel B."/>
            <person name="Barry K.W."/>
            <person name="Haridas S."/>
            <person name="Chen C."/>
            <person name="Bauer D."/>
            <person name="Andreopoulos W."/>
            <person name="Pangilinan J."/>
            <person name="LaButti K."/>
            <person name="Riley R."/>
            <person name="Lipzen A."/>
            <person name="Clum A."/>
            <person name="Drula E."/>
            <person name="Henrissat B."/>
            <person name="Kohler A."/>
            <person name="Grigoriev I.V."/>
            <person name="Martin F.M."/>
            <person name="Hacquard S."/>
        </authorList>
    </citation>
    <scope>NUCLEOTIDE SEQUENCE</scope>
    <source>
        <strain evidence="10">MPI-SDFR-AT-0120</strain>
    </source>
</reference>
<dbReference type="SMART" id="SM00066">
    <property type="entry name" value="GAL4"/>
    <property type="match status" value="1"/>
</dbReference>
<dbReference type="GO" id="GO:0003677">
    <property type="term" value="F:DNA binding"/>
    <property type="evidence" value="ECO:0007669"/>
    <property type="project" value="InterPro"/>
</dbReference>
<dbReference type="Gene3D" id="3.30.160.60">
    <property type="entry name" value="Classic Zinc Finger"/>
    <property type="match status" value="1"/>
</dbReference>
<dbReference type="SMART" id="SM00355">
    <property type="entry name" value="ZnF_C2H2"/>
    <property type="match status" value="2"/>
</dbReference>
<dbReference type="InterPro" id="IPR001138">
    <property type="entry name" value="Zn2Cys6_DnaBD"/>
</dbReference>
<dbReference type="CDD" id="cd12148">
    <property type="entry name" value="fungal_TF_MHR"/>
    <property type="match status" value="1"/>
</dbReference>
<organism evidence="10 11">
    <name type="scientific">Paraphoma chrysanthemicola</name>
    <dbReference type="NCBI Taxonomy" id="798071"/>
    <lineage>
        <taxon>Eukaryota</taxon>
        <taxon>Fungi</taxon>
        <taxon>Dikarya</taxon>
        <taxon>Ascomycota</taxon>
        <taxon>Pezizomycotina</taxon>
        <taxon>Dothideomycetes</taxon>
        <taxon>Pleosporomycetidae</taxon>
        <taxon>Pleosporales</taxon>
        <taxon>Pleosporineae</taxon>
        <taxon>Phaeosphaeriaceae</taxon>
        <taxon>Paraphoma</taxon>
    </lineage>
</organism>
<dbReference type="OrthoDB" id="40579at2759"/>
<gene>
    <name evidence="10" type="ORF">FB567DRAFT_601102</name>
</gene>
<dbReference type="PROSITE" id="PS00028">
    <property type="entry name" value="ZINC_FINGER_C2H2_1"/>
    <property type="match status" value="1"/>
</dbReference>
<dbReference type="PANTHER" id="PTHR47660:SF2">
    <property type="entry name" value="TRANSCRIPTION FACTOR WITH C2H2 AND ZN(2)-CYS(6) DNA BINDING DOMAIN (EUROFUNG)"/>
    <property type="match status" value="1"/>
</dbReference>
<dbReference type="InterPro" id="IPR013087">
    <property type="entry name" value="Znf_C2H2_type"/>
</dbReference>
<keyword evidence="2" id="KW-0862">Zinc</keyword>
<evidence type="ECO:0000256" key="1">
    <source>
        <dbReference type="ARBA" id="ARBA00022723"/>
    </source>
</evidence>
<feature type="compositionally biased region" description="Low complexity" evidence="7">
    <location>
        <begin position="147"/>
        <end position="168"/>
    </location>
</feature>
<keyword evidence="11" id="KW-1185">Reference proteome</keyword>
<evidence type="ECO:0000256" key="3">
    <source>
        <dbReference type="ARBA" id="ARBA00023015"/>
    </source>
</evidence>
<dbReference type="InterPro" id="IPR036236">
    <property type="entry name" value="Znf_C2H2_sf"/>
</dbReference>
<dbReference type="SUPFAM" id="SSF57667">
    <property type="entry name" value="beta-beta-alpha zinc fingers"/>
    <property type="match status" value="1"/>
</dbReference>
<evidence type="ECO:0000259" key="8">
    <source>
        <dbReference type="PROSITE" id="PS50048"/>
    </source>
</evidence>
<dbReference type="CDD" id="cd00067">
    <property type="entry name" value="GAL4"/>
    <property type="match status" value="1"/>
</dbReference>
<evidence type="ECO:0000313" key="11">
    <source>
        <dbReference type="Proteomes" id="UP000813461"/>
    </source>
</evidence>
<dbReference type="PROSITE" id="PS50048">
    <property type="entry name" value="ZN2_CY6_FUNGAL_2"/>
    <property type="match status" value="1"/>
</dbReference>
<dbReference type="Pfam" id="PF04082">
    <property type="entry name" value="Fungal_trans"/>
    <property type="match status" value="1"/>
</dbReference>